<dbReference type="Gene3D" id="3.30.420.10">
    <property type="entry name" value="Ribonuclease H-like superfamily/Ribonuclease H"/>
    <property type="match status" value="1"/>
</dbReference>
<dbReference type="Pfam" id="PF13456">
    <property type="entry name" value="RVT_3"/>
    <property type="match status" value="1"/>
</dbReference>
<dbReference type="SUPFAM" id="SSF53098">
    <property type="entry name" value="Ribonuclease H-like"/>
    <property type="match status" value="1"/>
</dbReference>
<name>A0A834U302_9FABA</name>
<dbReference type="GO" id="GO:0004523">
    <property type="term" value="F:RNA-DNA hybrid ribonuclease activity"/>
    <property type="evidence" value="ECO:0007669"/>
    <property type="project" value="InterPro"/>
</dbReference>
<proteinExistence type="predicted"/>
<keyword evidence="3" id="KW-0808">Transferase</keyword>
<organism evidence="3 4">
    <name type="scientific">Senna tora</name>
    <dbReference type="NCBI Taxonomy" id="362788"/>
    <lineage>
        <taxon>Eukaryota</taxon>
        <taxon>Viridiplantae</taxon>
        <taxon>Streptophyta</taxon>
        <taxon>Embryophyta</taxon>
        <taxon>Tracheophyta</taxon>
        <taxon>Spermatophyta</taxon>
        <taxon>Magnoliopsida</taxon>
        <taxon>eudicotyledons</taxon>
        <taxon>Gunneridae</taxon>
        <taxon>Pentapetalae</taxon>
        <taxon>rosids</taxon>
        <taxon>fabids</taxon>
        <taxon>Fabales</taxon>
        <taxon>Fabaceae</taxon>
        <taxon>Caesalpinioideae</taxon>
        <taxon>Cassia clade</taxon>
        <taxon>Senna</taxon>
    </lineage>
</organism>
<dbReference type="EMBL" id="JAAIUW010000005">
    <property type="protein sequence ID" value="KAF7831760.1"/>
    <property type="molecule type" value="Genomic_DNA"/>
</dbReference>
<protein>
    <submittedName>
        <fullName evidence="3">Reverse transcriptase</fullName>
    </submittedName>
</protein>
<evidence type="ECO:0000313" key="4">
    <source>
        <dbReference type="Proteomes" id="UP000634136"/>
    </source>
</evidence>
<dbReference type="Pfam" id="PF13966">
    <property type="entry name" value="zf-RVT"/>
    <property type="match status" value="1"/>
</dbReference>
<gene>
    <name evidence="3" type="ORF">G2W53_014093</name>
</gene>
<comment type="caution">
    <text evidence="3">The sequence shown here is derived from an EMBL/GenBank/DDBJ whole genome shotgun (WGS) entry which is preliminary data.</text>
</comment>
<feature type="domain" description="Reverse transcriptase zinc-binding" evidence="2">
    <location>
        <begin position="60"/>
        <end position="134"/>
    </location>
</feature>
<sequence>MCGLTIRNGAMHPWLSLSPLKNWNKAIFGNAFRRKRDQIKRMERVEEAIAVRITPELLNEKEVNLCKIWKRLWKCECPEKVRYFLWKINHDCIMTEVQRKKRGISIFDVCKRCGLAAESTTHAIRDCVWVRGIWEMLVKRDKWATFFSLDIKSWVENNISKNWGVTNDGFILRSYWCSSDDISCGGVIRNSHGDWITGFTKKLGKGMVFQAELWGALLGLKSTWDLHLPRVILETDSALVYNFITNGCRKSSPAINMARKFKDLLAKDWMVHIKHVHRDMANILATSAHFYSFGLISFDRVPDFCKATFLDDHNRVLAAHRLGS</sequence>
<dbReference type="OrthoDB" id="1391789at2759"/>
<dbReference type="PANTHER" id="PTHR47723">
    <property type="entry name" value="OS05G0353850 PROTEIN"/>
    <property type="match status" value="1"/>
</dbReference>
<feature type="domain" description="RNase H type-1" evidence="1">
    <location>
        <begin position="178"/>
        <end position="282"/>
    </location>
</feature>
<dbReference type="AlphaFoldDB" id="A0A834U302"/>
<keyword evidence="3" id="KW-0695">RNA-directed DNA polymerase</keyword>
<dbReference type="InterPro" id="IPR026960">
    <property type="entry name" value="RVT-Znf"/>
</dbReference>
<evidence type="ECO:0000259" key="1">
    <source>
        <dbReference type="Pfam" id="PF13456"/>
    </source>
</evidence>
<dbReference type="InterPro" id="IPR053151">
    <property type="entry name" value="RNase_H-like"/>
</dbReference>
<dbReference type="GO" id="GO:0003964">
    <property type="term" value="F:RNA-directed DNA polymerase activity"/>
    <property type="evidence" value="ECO:0007669"/>
    <property type="project" value="UniProtKB-KW"/>
</dbReference>
<dbReference type="CDD" id="cd06222">
    <property type="entry name" value="RNase_H_like"/>
    <property type="match status" value="1"/>
</dbReference>
<accession>A0A834U302</accession>
<keyword evidence="3" id="KW-0548">Nucleotidyltransferase</keyword>
<dbReference type="InterPro" id="IPR036397">
    <property type="entry name" value="RNaseH_sf"/>
</dbReference>
<dbReference type="GO" id="GO:0003676">
    <property type="term" value="F:nucleic acid binding"/>
    <property type="evidence" value="ECO:0007669"/>
    <property type="project" value="InterPro"/>
</dbReference>
<dbReference type="InterPro" id="IPR012337">
    <property type="entry name" value="RNaseH-like_sf"/>
</dbReference>
<dbReference type="InterPro" id="IPR002156">
    <property type="entry name" value="RNaseH_domain"/>
</dbReference>
<dbReference type="InterPro" id="IPR044730">
    <property type="entry name" value="RNase_H-like_dom_plant"/>
</dbReference>
<reference evidence="3" key="1">
    <citation type="submission" date="2020-09" db="EMBL/GenBank/DDBJ databases">
        <title>Genome-Enabled Discovery of Anthraquinone Biosynthesis in Senna tora.</title>
        <authorList>
            <person name="Kang S.-H."/>
            <person name="Pandey R.P."/>
            <person name="Lee C.-M."/>
            <person name="Sim J.-S."/>
            <person name="Jeong J.-T."/>
            <person name="Choi B.-S."/>
            <person name="Jung M."/>
            <person name="Ginzburg D."/>
            <person name="Zhao K."/>
            <person name="Won S.Y."/>
            <person name="Oh T.-J."/>
            <person name="Yu Y."/>
            <person name="Kim N.-H."/>
            <person name="Lee O.R."/>
            <person name="Lee T.-H."/>
            <person name="Bashyal P."/>
            <person name="Kim T.-S."/>
            <person name="Lee W.-H."/>
            <person name="Kawkins C."/>
            <person name="Kim C.-K."/>
            <person name="Kim J.S."/>
            <person name="Ahn B.O."/>
            <person name="Rhee S.Y."/>
            <person name="Sohng J.K."/>
        </authorList>
    </citation>
    <scope>NUCLEOTIDE SEQUENCE</scope>
    <source>
        <tissue evidence="3">Leaf</tissue>
    </source>
</reference>
<keyword evidence="4" id="KW-1185">Reference proteome</keyword>
<evidence type="ECO:0000313" key="3">
    <source>
        <dbReference type="EMBL" id="KAF7831760.1"/>
    </source>
</evidence>
<dbReference type="PANTHER" id="PTHR47723:SF19">
    <property type="entry name" value="POLYNUCLEOTIDYL TRANSFERASE, RIBONUCLEASE H-LIKE SUPERFAMILY PROTEIN"/>
    <property type="match status" value="1"/>
</dbReference>
<dbReference type="Proteomes" id="UP000634136">
    <property type="component" value="Unassembled WGS sequence"/>
</dbReference>
<evidence type="ECO:0000259" key="2">
    <source>
        <dbReference type="Pfam" id="PF13966"/>
    </source>
</evidence>